<proteinExistence type="predicted"/>
<reference evidence="1" key="1">
    <citation type="submission" date="2016-03" db="EMBL/GenBank/DDBJ databases">
        <title>Mechanisms controlling the formation of the plant cell surface in tip-growing cells are functionally conserved among land plants.</title>
        <authorList>
            <person name="Honkanen S."/>
            <person name="Jones V.A."/>
            <person name="Morieri G."/>
            <person name="Champion C."/>
            <person name="Hetherington A.J."/>
            <person name="Kelly S."/>
            <person name="Saint-Marcoux D."/>
            <person name="Proust H."/>
            <person name="Prescott H."/>
            <person name="Dolan L."/>
        </authorList>
    </citation>
    <scope>NUCLEOTIDE SEQUENCE [LARGE SCALE GENOMIC DNA]</scope>
    <source>
        <tissue evidence="1">Whole gametophyte</tissue>
    </source>
</reference>
<evidence type="ECO:0000313" key="1">
    <source>
        <dbReference type="EMBL" id="OAE31517.1"/>
    </source>
</evidence>
<dbReference type="AlphaFoldDB" id="A0A176WEG8"/>
<dbReference type="EMBL" id="LVLJ01001060">
    <property type="protein sequence ID" value="OAE31517.1"/>
    <property type="molecule type" value="Genomic_DNA"/>
</dbReference>
<comment type="caution">
    <text evidence="1">The sequence shown here is derived from an EMBL/GenBank/DDBJ whole genome shotgun (WGS) entry which is preliminary data.</text>
</comment>
<accession>A0A176WEG8</accession>
<name>A0A176WEG8_MARPO</name>
<organism evidence="1 2">
    <name type="scientific">Marchantia polymorpha subsp. ruderalis</name>
    <dbReference type="NCBI Taxonomy" id="1480154"/>
    <lineage>
        <taxon>Eukaryota</taxon>
        <taxon>Viridiplantae</taxon>
        <taxon>Streptophyta</taxon>
        <taxon>Embryophyta</taxon>
        <taxon>Marchantiophyta</taxon>
        <taxon>Marchantiopsida</taxon>
        <taxon>Marchantiidae</taxon>
        <taxon>Marchantiales</taxon>
        <taxon>Marchantiaceae</taxon>
        <taxon>Marchantia</taxon>
    </lineage>
</organism>
<gene>
    <name evidence="1" type="ORF">AXG93_3890s1060</name>
</gene>
<sequence length="134" mass="14942">MWRNLWQDGVGRGVLALGVDDDKILLPEIDSIFWDHDSDGQFLKFLTKAAHARGRCTPSPALSGQLKSKFDSCGYTSRIFILNVGVSPIVHCQRTEAEFRAGQEVFLKIIADRSALSTKKNWVVDPIDNPILSI</sequence>
<dbReference type="Proteomes" id="UP000077202">
    <property type="component" value="Unassembled WGS sequence"/>
</dbReference>
<protein>
    <submittedName>
        <fullName evidence="1">Uncharacterized protein</fullName>
    </submittedName>
</protein>
<keyword evidence="2" id="KW-1185">Reference proteome</keyword>
<evidence type="ECO:0000313" key="2">
    <source>
        <dbReference type="Proteomes" id="UP000077202"/>
    </source>
</evidence>